<protein>
    <recommendedName>
        <fullName evidence="2">Protein BFR2</fullName>
    </recommendedName>
</protein>
<dbReference type="AlphaFoldDB" id="A0AAV5R0L6"/>
<feature type="compositionally biased region" description="Acidic residues" evidence="3">
    <location>
        <begin position="46"/>
        <end position="55"/>
    </location>
</feature>
<dbReference type="GO" id="GO:0005730">
    <property type="term" value="C:nucleolus"/>
    <property type="evidence" value="ECO:0007669"/>
    <property type="project" value="TreeGrafter"/>
</dbReference>
<proteinExistence type="inferred from homology"/>
<feature type="compositionally biased region" description="Basic and acidic residues" evidence="3">
    <location>
        <begin position="153"/>
        <end position="163"/>
    </location>
</feature>
<feature type="region of interest" description="Disordered" evidence="3">
    <location>
        <begin position="17"/>
        <end position="163"/>
    </location>
</feature>
<feature type="region of interest" description="Disordered" evidence="3">
    <location>
        <begin position="498"/>
        <end position="532"/>
    </location>
</feature>
<feature type="compositionally biased region" description="Acidic residues" evidence="3">
    <location>
        <begin position="93"/>
        <end position="152"/>
    </location>
</feature>
<evidence type="ECO:0000256" key="3">
    <source>
        <dbReference type="SAM" id="MobiDB-lite"/>
    </source>
</evidence>
<evidence type="ECO:0000313" key="7">
    <source>
        <dbReference type="Proteomes" id="UP001378960"/>
    </source>
</evidence>
<evidence type="ECO:0000256" key="2">
    <source>
        <dbReference type="ARBA" id="ARBA00013850"/>
    </source>
</evidence>
<feature type="domain" description="AATF leucine zipper-containing" evidence="5">
    <location>
        <begin position="191"/>
        <end position="316"/>
    </location>
</feature>
<reference evidence="6 7" key="1">
    <citation type="journal article" date="2023" name="Elife">
        <title>Identification of key yeast species and microbe-microbe interactions impacting larval growth of Drosophila in the wild.</title>
        <authorList>
            <person name="Mure A."/>
            <person name="Sugiura Y."/>
            <person name="Maeda R."/>
            <person name="Honda K."/>
            <person name="Sakurai N."/>
            <person name="Takahashi Y."/>
            <person name="Watada M."/>
            <person name="Katoh T."/>
            <person name="Gotoh A."/>
            <person name="Gotoh Y."/>
            <person name="Taniguchi I."/>
            <person name="Nakamura K."/>
            <person name="Hayashi T."/>
            <person name="Katayama T."/>
            <person name="Uemura T."/>
            <person name="Hattori Y."/>
        </authorList>
    </citation>
    <scope>NUCLEOTIDE SEQUENCE [LARGE SCALE GENOMIC DNA]</scope>
    <source>
        <strain evidence="6 7">PK-24</strain>
    </source>
</reference>
<dbReference type="Pfam" id="PF08164">
    <property type="entry name" value="TRAUB"/>
    <property type="match status" value="1"/>
</dbReference>
<organism evidence="6 7">
    <name type="scientific">Pichia kluyveri</name>
    <name type="common">Yeast</name>
    <dbReference type="NCBI Taxonomy" id="36015"/>
    <lineage>
        <taxon>Eukaryota</taxon>
        <taxon>Fungi</taxon>
        <taxon>Dikarya</taxon>
        <taxon>Ascomycota</taxon>
        <taxon>Saccharomycotina</taxon>
        <taxon>Pichiomycetes</taxon>
        <taxon>Pichiales</taxon>
        <taxon>Pichiaceae</taxon>
        <taxon>Pichia</taxon>
    </lineage>
</organism>
<feature type="compositionally biased region" description="Acidic residues" evidence="3">
    <location>
        <begin position="498"/>
        <end position="519"/>
    </location>
</feature>
<feature type="domain" description="Apoptosis-antagonizing transcription factor C-terminal" evidence="4">
    <location>
        <begin position="413"/>
        <end position="491"/>
    </location>
</feature>
<sequence length="532" mass="61111">MARGSGKMLGEKLMDKLNRPKVADYDIENADFVDKNNGKDINGSDDGSDDDEEEEKDIHKRDHYVSVGKSSIRSDVLGGKYTGSKVGRNEVFENNDDDNDDDDDNEIESDEGIDIEDSEDDENVEEENDESEEDDEQSEDEDIEEEEFQGFDDETHYQSDEDTYKREKIEKLLESEKQQIISRLSTSAKSDAIKGYTILKQSAQYDRILDSRIKLQKAIVSSNNLPINYNSYQSVKTESSDKILNTIEDKLFTLIERLTNIRANQLQKDSLIKNKIDINLSSSKKRKLSDYLETNKKIDDIMVPITKSVLNKWSDRVQSASGIGALNQGKFSVINQSVWSQVNNQLSDLERFVKKTKINRRNATPIGYNEEDEKERNDEDSDEDSDEEQTAGLSNIDKSLQINPYIFDDDDFYKLLLNDMINKKLDQKQASNSAILMLSKNKMQKNYDRMATKGRKLKYTVQEPIAQFDIPRRKYYSWNDDQIDELFAGLFGVKFNMDDSDNDNDNDNDDNVEENEQEDISALKQSGLKLFG</sequence>
<evidence type="ECO:0000259" key="5">
    <source>
        <dbReference type="Pfam" id="PF13339"/>
    </source>
</evidence>
<dbReference type="Proteomes" id="UP001378960">
    <property type="component" value="Unassembled WGS sequence"/>
</dbReference>
<evidence type="ECO:0000313" key="6">
    <source>
        <dbReference type="EMBL" id="GMM44179.1"/>
    </source>
</evidence>
<dbReference type="PANTHER" id="PTHR15565">
    <property type="entry name" value="AATF PROTEIN APOPTOSIS ANTAGONIZING TRANSCRIPTION FACTOR"/>
    <property type="match status" value="1"/>
</dbReference>
<dbReference type="InterPro" id="IPR012617">
    <property type="entry name" value="AATF_C"/>
</dbReference>
<feature type="region of interest" description="Disordered" evidence="3">
    <location>
        <begin position="363"/>
        <end position="394"/>
    </location>
</feature>
<feature type="compositionally biased region" description="Acidic residues" evidence="3">
    <location>
        <begin position="369"/>
        <end position="389"/>
    </location>
</feature>
<keyword evidence="7" id="KW-1185">Reference proteome</keyword>
<comment type="caution">
    <text evidence="6">The sequence shown here is derived from an EMBL/GenBank/DDBJ whole genome shotgun (WGS) entry which is preliminary data.</text>
</comment>
<dbReference type="Pfam" id="PF13339">
    <property type="entry name" value="AATF-Che1"/>
    <property type="match status" value="1"/>
</dbReference>
<comment type="similarity">
    <text evidence="1">Belongs to the AATF family.</text>
</comment>
<gene>
    <name evidence="6" type="ORF">DAPK24_007540</name>
</gene>
<evidence type="ECO:0000259" key="4">
    <source>
        <dbReference type="Pfam" id="PF08164"/>
    </source>
</evidence>
<dbReference type="InterPro" id="IPR039223">
    <property type="entry name" value="AATF/Bfr2"/>
</dbReference>
<name>A0AAV5R0L6_PICKL</name>
<dbReference type="GO" id="GO:0000462">
    <property type="term" value="P:maturation of SSU-rRNA from tricistronic rRNA transcript (SSU-rRNA, 5.8S rRNA, LSU-rRNA)"/>
    <property type="evidence" value="ECO:0007669"/>
    <property type="project" value="TreeGrafter"/>
</dbReference>
<accession>A0AAV5R0L6</accession>
<evidence type="ECO:0000256" key="1">
    <source>
        <dbReference type="ARBA" id="ARBA00008966"/>
    </source>
</evidence>
<dbReference type="EMBL" id="BTGB01000001">
    <property type="protein sequence ID" value="GMM44179.1"/>
    <property type="molecule type" value="Genomic_DNA"/>
</dbReference>
<dbReference type="PANTHER" id="PTHR15565:SF0">
    <property type="entry name" value="PROTEIN AATF"/>
    <property type="match status" value="1"/>
</dbReference>
<dbReference type="InterPro" id="IPR025160">
    <property type="entry name" value="AATF"/>
</dbReference>